<dbReference type="Pfam" id="PF21704">
    <property type="entry name" value="POLH-Rev1_HhH"/>
    <property type="match status" value="1"/>
</dbReference>
<dbReference type="PANTHER" id="PTHR45873:SF1">
    <property type="entry name" value="DNA POLYMERASE ETA"/>
    <property type="match status" value="1"/>
</dbReference>
<organism evidence="9 10">
    <name type="scientific">Plasmodiophora brassicae</name>
    <name type="common">Clubroot disease agent</name>
    <dbReference type="NCBI Taxonomy" id="37360"/>
    <lineage>
        <taxon>Eukaryota</taxon>
        <taxon>Sar</taxon>
        <taxon>Rhizaria</taxon>
        <taxon>Endomyxa</taxon>
        <taxon>Phytomyxea</taxon>
        <taxon>Plasmodiophorida</taxon>
        <taxon>Plasmodiophoridae</taxon>
        <taxon>Plasmodiophora</taxon>
    </lineage>
</organism>
<dbReference type="Gene3D" id="1.10.150.20">
    <property type="entry name" value="5' to 3' exonuclease, C-terminal subdomain"/>
    <property type="match status" value="1"/>
</dbReference>
<feature type="domain" description="UmuC" evidence="8">
    <location>
        <begin position="97"/>
        <end position="241"/>
    </location>
</feature>
<evidence type="ECO:0000313" key="10">
    <source>
        <dbReference type="Proteomes" id="UP000039324"/>
    </source>
</evidence>
<keyword evidence="3" id="KW-0479">Metal-binding</keyword>
<dbReference type="PROSITE" id="PS50173">
    <property type="entry name" value="UMUC"/>
    <property type="match status" value="1"/>
</dbReference>
<dbReference type="Pfam" id="PF00817">
    <property type="entry name" value="IMS"/>
    <property type="match status" value="1"/>
</dbReference>
<evidence type="ECO:0000256" key="5">
    <source>
        <dbReference type="ARBA" id="ARBA00023204"/>
    </source>
</evidence>
<dbReference type="GO" id="GO:0005634">
    <property type="term" value="C:nucleus"/>
    <property type="evidence" value="ECO:0007669"/>
    <property type="project" value="UniProtKB-SubCell"/>
</dbReference>
<dbReference type="PANTHER" id="PTHR45873">
    <property type="entry name" value="DNA POLYMERASE ETA"/>
    <property type="match status" value="1"/>
</dbReference>
<sequence>MTADPVVVQQVEQKRLGIPREVPVAVRQWDGLVAINYAARARGLSSRHFSSAQTIADLQRQCPDLVLVHTDTTDADGVTTSYRPGERPVSKDACKVNLGRYRQASGEVMAVLCAFSPLISVEKASIDEAFLDVTALVTARVAAGDVPEAWAGRFAVDGDDGRQGSGDEHARMKVAADVVDAIRRRVFDELGFTCSAGVAGNKTLAKLISGRNKPFGQTILLQDDVPLLMASVKLTSIRGLGRKLGQALCALGPATPADVLSRFTLDGLAEHFSEGTAQWIWDICHGMDEDPVQEKGPPRSIMSSKTFSRALGTRQALNDWLTRLALDIFNRIEDDCNQFQRVPTLLNLSSRGVSRSAPIRGQDLEALHPQLVKASLDMGEHVVLPCTGVSLRVSSFTALIQPRSKIDMFFARSDPVQAPAQEEEDPAAGNEDHDQPRPFYCGKRHGAFLVGSSRRA</sequence>
<dbReference type="GO" id="GO:0035861">
    <property type="term" value="C:site of double-strand break"/>
    <property type="evidence" value="ECO:0007669"/>
    <property type="project" value="TreeGrafter"/>
</dbReference>
<dbReference type="GO" id="GO:0003887">
    <property type="term" value="F:DNA-directed DNA polymerase activity"/>
    <property type="evidence" value="ECO:0007669"/>
    <property type="project" value="TreeGrafter"/>
</dbReference>
<dbReference type="InterPro" id="IPR052230">
    <property type="entry name" value="DNA_polymerase_eta"/>
</dbReference>
<keyword evidence="2" id="KW-0808">Transferase</keyword>
<gene>
    <name evidence="9" type="ORF">PBRA_009156</name>
</gene>
<keyword evidence="10" id="KW-1185">Reference proteome</keyword>
<dbReference type="GO" id="GO:0006281">
    <property type="term" value="P:DNA repair"/>
    <property type="evidence" value="ECO:0007669"/>
    <property type="project" value="UniProtKB-KW"/>
</dbReference>
<dbReference type="OMA" id="QVEQIRC"/>
<protein>
    <recommendedName>
        <fullName evidence="8">UmuC domain-containing protein</fullName>
    </recommendedName>
</protein>
<dbReference type="InterPro" id="IPR043128">
    <property type="entry name" value="Rev_trsase/Diguanyl_cyclase"/>
</dbReference>
<evidence type="ECO:0000256" key="7">
    <source>
        <dbReference type="SAM" id="MobiDB-lite"/>
    </source>
</evidence>
<evidence type="ECO:0000313" key="9">
    <source>
        <dbReference type="EMBL" id="CEP02572.1"/>
    </source>
</evidence>
<dbReference type="InterPro" id="IPR001126">
    <property type="entry name" value="UmuC"/>
</dbReference>
<evidence type="ECO:0000259" key="8">
    <source>
        <dbReference type="PROSITE" id="PS50173"/>
    </source>
</evidence>
<dbReference type="Proteomes" id="UP000039324">
    <property type="component" value="Unassembled WGS sequence"/>
</dbReference>
<keyword evidence="4" id="KW-0227">DNA damage</keyword>
<dbReference type="GO" id="GO:0005657">
    <property type="term" value="C:replication fork"/>
    <property type="evidence" value="ECO:0007669"/>
    <property type="project" value="TreeGrafter"/>
</dbReference>
<reference evidence="9 10" key="1">
    <citation type="submission" date="2015-02" db="EMBL/GenBank/DDBJ databases">
        <authorList>
            <person name="Chooi Y.-H."/>
        </authorList>
    </citation>
    <scope>NUCLEOTIDE SEQUENCE [LARGE SCALE GENOMIC DNA]</scope>
    <source>
        <strain evidence="9">E3</strain>
    </source>
</reference>
<keyword evidence="6" id="KW-0539">Nucleus</keyword>
<dbReference type="OrthoDB" id="5723at2759"/>
<dbReference type="GO" id="GO:0046872">
    <property type="term" value="F:metal ion binding"/>
    <property type="evidence" value="ECO:0007669"/>
    <property type="project" value="UniProtKB-KW"/>
</dbReference>
<dbReference type="Gene3D" id="3.30.1490.100">
    <property type="entry name" value="DNA polymerase, Y-family, little finger domain"/>
    <property type="match status" value="1"/>
</dbReference>
<name>A0A0G4J4X0_PLABS</name>
<dbReference type="SUPFAM" id="SSF56672">
    <property type="entry name" value="DNA/RNA polymerases"/>
    <property type="match status" value="1"/>
</dbReference>
<dbReference type="AlphaFoldDB" id="A0A0G4J4X0"/>
<dbReference type="InterPro" id="IPR043502">
    <property type="entry name" value="DNA/RNA_pol_sf"/>
</dbReference>
<evidence type="ECO:0000256" key="4">
    <source>
        <dbReference type="ARBA" id="ARBA00022763"/>
    </source>
</evidence>
<proteinExistence type="predicted"/>
<dbReference type="EMBL" id="CDSF01000132">
    <property type="protein sequence ID" value="CEP02572.1"/>
    <property type="molecule type" value="Genomic_DNA"/>
</dbReference>
<accession>A0A0G4J4X0</accession>
<comment type="subcellular location">
    <subcellularLocation>
        <location evidence="1">Nucleus</location>
    </subcellularLocation>
</comment>
<dbReference type="GO" id="GO:0009314">
    <property type="term" value="P:response to radiation"/>
    <property type="evidence" value="ECO:0007669"/>
    <property type="project" value="TreeGrafter"/>
</dbReference>
<dbReference type="SUPFAM" id="SSF100879">
    <property type="entry name" value="Lesion bypass DNA polymerase (Y-family), little finger domain"/>
    <property type="match status" value="1"/>
</dbReference>
<evidence type="ECO:0000256" key="2">
    <source>
        <dbReference type="ARBA" id="ARBA00022679"/>
    </source>
</evidence>
<evidence type="ECO:0000256" key="3">
    <source>
        <dbReference type="ARBA" id="ARBA00022723"/>
    </source>
</evidence>
<dbReference type="InterPro" id="IPR036775">
    <property type="entry name" value="DNA_pol_Y-fam_lit_finger_sf"/>
</dbReference>
<dbReference type="Gene3D" id="3.30.70.270">
    <property type="match status" value="2"/>
</dbReference>
<dbReference type="GO" id="GO:0042276">
    <property type="term" value="P:error-prone translesion synthesis"/>
    <property type="evidence" value="ECO:0007669"/>
    <property type="project" value="TreeGrafter"/>
</dbReference>
<evidence type="ECO:0000256" key="1">
    <source>
        <dbReference type="ARBA" id="ARBA00004123"/>
    </source>
</evidence>
<dbReference type="GO" id="GO:0003684">
    <property type="term" value="F:damaged DNA binding"/>
    <property type="evidence" value="ECO:0007669"/>
    <property type="project" value="InterPro"/>
</dbReference>
<evidence type="ECO:0000256" key="6">
    <source>
        <dbReference type="ARBA" id="ARBA00023242"/>
    </source>
</evidence>
<dbReference type="STRING" id="37360.A0A0G4J4X0"/>
<dbReference type="Gene3D" id="3.40.1170.60">
    <property type="match status" value="1"/>
</dbReference>
<keyword evidence="5" id="KW-0234">DNA repair</keyword>
<feature type="region of interest" description="Disordered" evidence="7">
    <location>
        <begin position="416"/>
        <end position="442"/>
    </location>
</feature>